<feature type="domain" description="Leprecan-like alpha-helical" evidence="5">
    <location>
        <begin position="233"/>
        <end position="310"/>
    </location>
</feature>
<comment type="similarity">
    <text evidence="1">Belongs to the leprecan family.</text>
</comment>
<dbReference type="Proteomes" id="UP000257200">
    <property type="component" value="Unplaced"/>
</dbReference>
<dbReference type="GeneTree" id="ENSGT00940000153814"/>
<evidence type="ECO:0000256" key="2">
    <source>
        <dbReference type="ARBA" id="ARBA00022729"/>
    </source>
</evidence>
<feature type="chain" id="PRO_5018570656" evidence="4">
    <location>
        <begin position="26"/>
        <end position="367"/>
    </location>
</feature>
<dbReference type="InterPro" id="IPR056585">
    <property type="entry name" value="Leprecan_dom"/>
</dbReference>
<dbReference type="Gene3D" id="1.25.40.10">
    <property type="entry name" value="Tetratricopeptide repeat domain"/>
    <property type="match status" value="2"/>
</dbReference>
<dbReference type="InterPro" id="IPR011990">
    <property type="entry name" value="TPR-like_helical_dom_sf"/>
</dbReference>
<feature type="domain" description="Leprecan-like alpha-helical" evidence="5">
    <location>
        <begin position="42"/>
        <end position="206"/>
    </location>
</feature>
<accession>A0A3Q1G4R3</accession>
<feature type="signal peptide" evidence="4">
    <location>
        <begin position="1"/>
        <end position="25"/>
    </location>
</feature>
<protein>
    <submittedName>
        <fullName evidence="6">Prolyl 3-hydroxylase family member 4 (inactive)</fullName>
    </submittedName>
</protein>
<evidence type="ECO:0000259" key="5">
    <source>
        <dbReference type="Pfam" id="PF23557"/>
    </source>
</evidence>
<evidence type="ECO:0000256" key="3">
    <source>
        <dbReference type="ARBA" id="ARBA00023180"/>
    </source>
</evidence>
<dbReference type="PANTHER" id="PTHR13986:SF4">
    <property type="entry name" value="ENDOPLASMIC RETICULUM PROTEIN SC65"/>
    <property type="match status" value="1"/>
</dbReference>
<name>A0A3Q1G4R3_9TELE</name>
<proteinExistence type="inferred from homology"/>
<organism evidence="6 7">
    <name type="scientific">Acanthochromis polyacanthus</name>
    <name type="common">spiny chromis</name>
    <dbReference type="NCBI Taxonomy" id="80966"/>
    <lineage>
        <taxon>Eukaryota</taxon>
        <taxon>Metazoa</taxon>
        <taxon>Chordata</taxon>
        <taxon>Craniata</taxon>
        <taxon>Vertebrata</taxon>
        <taxon>Euteleostomi</taxon>
        <taxon>Actinopterygii</taxon>
        <taxon>Neopterygii</taxon>
        <taxon>Teleostei</taxon>
        <taxon>Neoteleostei</taxon>
        <taxon>Acanthomorphata</taxon>
        <taxon>Ovalentaria</taxon>
        <taxon>Pomacentridae</taxon>
        <taxon>Acanthochromis</taxon>
    </lineage>
</organism>
<dbReference type="Ensembl" id="ENSAPOT00000010217.1">
    <property type="protein sequence ID" value="ENSAPOP00000023869.1"/>
    <property type="gene ID" value="ENSAPOG00000006079.1"/>
</dbReference>
<reference evidence="6" key="2">
    <citation type="submission" date="2025-09" db="UniProtKB">
        <authorList>
            <consortium name="Ensembl"/>
        </authorList>
    </citation>
    <scope>IDENTIFICATION</scope>
</reference>
<evidence type="ECO:0000256" key="1">
    <source>
        <dbReference type="ARBA" id="ARBA00006487"/>
    </source>
</evidence>
<dbReference type="GO" id="GO:0030199">
    <property type="term" value="P:collagen fibril organization"/>
    <property type="evidence" value="ECO:0007669"/>
    <property type="project" value="TreeGrafter"/>
</dbReference>
<dbReference type="InterPro" id="IPR052284">
    <property type="entry name" value="Collagen_mod_leprecan"/>
</dbReference>
<evidence type="ECO:0000313" key="7">
    <source>
        <dbReference type="Proteomes" id="UP000257200"/>
    </source>
</evidence>
<keyword evidence="7" id="KW-1185">Reference proteome</keyword>
<dbReference type="GO" id="GO:0005783">
    <property type="term" value="C:endoplasmic reticulum"/>
    <property type="evidence" value="ECO:0007669"/>
    <property type="project" value="TreeGrafter"/>
</dbReference>
<reference evidence="6" key="1">
    <citation type="submission" date="2025-08" db="UniProtKB">
        <authorList>
            <consortium name="Ensembl"/>
        </authorList>
    </citation>
    <scope>IDENTIFICATION</scope>
</reference>
<keyword evidence="3" id="KW-0325">Glycoprotein</keyword>
<dbReference type="AlphaFoldDB" id="A0A3Q1G4R3"/>
<evidence type="ECO:0000313" key="6">
    <source>
        <dbReference type="Ensembl" id="ENSAPOP00000023869.1"/>
    </source>
</evidence>
<dbReference type="PANTHER" id="PTHR13986">
    <property type="entry name" value="PROTEIN LYSINE HYDROXYLATION COMPLEX COMPONENT"/>
    <property type="match status" value="1"/>
</dbReference>
<dbReference type="GO" id="GO:0005518">
    <property type="term" value="F:collagen binding"/>
    <property type="evidence" value="ECO:0007669"/>
    <property type="project" value="TreeGrafter"/>
</dbReference>
<evidence type="ECO:0000256" key="4">
    <source>
        <dbReference type="SAM" id="SignalP"/>
    </source>
</evidence>
<dbReference type="Pfam" id="PF23557">
    <property type="entry name" value="TPR_leprecan"/>
    <property type="match status" value="2"/>
</dbReference>
<keyword evidence="2 4" id="KW-0732">Signal</keyword>
<sequence>MVTSCAKGDSLFILLCVTFVFMSAAQYENYNFRNFPNEELMPLTAAYGKALDNYAAGNWTESIRYLELSLRLHRFLRDSVRFCVFHCNRSEYDEPVFTTDTDLRVFWHVMMRASCLKKCRAHFPVLQLPPPGREILEDFNKRSVYRYLHSAHSKLNNLQQAVPCAFTFLQRNPEDQEMQQLMEEYKNQYDLSGFLIDHEERPYEVKRAQTLITFIHIIIVSDILNKYSLICCSTDVYVDVLRCKLKCEGNLMPNIGGYFVEKFVATVYHHLQYAYYKLNDGRSAMPCVYSYFLFEPEDQVMKQNLRYYKAYSEEWGLQTDHFTPRREAYRHYDQTVTQKQMLTFAEKYLKMSDEVRINLYILCYCTY</sequence>